<evidence type="ECO:0000259" key="1">
    <source>
        <dbReference type="PROSITE" id="PS51186"/>
    </source>
</evidence>
<dbReference type="PANTHER" id="PTHR42791:SF1">
    <property type="entry name" value="N-ACETYLTRANSFERASE DOMAIN-CONTAINING PROTEIN"/>
    <property type="match status" value="1"/>
</dbReference>
<gene>
    <name evidence="2" type="ORF">F5972_16195</name>
</gene>
<keyword evidence="3" id="KW-1185">Reference proteome</keyword>
<evidence type="ECO:0000313" key="3">
    <source>
        <dbReference type="Proteomes" id="UP000327011"/>
    </source>
</evidence>
<organism evidence="2 3">
    <name type="scientific">Microbispora cellulosiformans</name>
    <dbReference type="NCBI Taxonomy" id="2614688"/>
    <lineage>
        <taxon>Bacteria</taxon>
        <taxon>Bacillati</taxon>
        <taxon>Actinomycetota</taxon>
        <taxon>Actinomycetes</taxon>
        <taxon>Streptosporangiales</taxon>
        <taxon>Streptosporangiaceae</taxon>
        <taxon>Microbispora</taxon>
    </lineage>
</organism>
<dbReference type="Gene3D" id="3.40.630.30">
    <property type="match status" value="1"/>
</dbReference>
<dbReference type="AlphaFoldDB" id="A0A5J5K2E4"/>
<accession>A0A5J5K2E4</accession>
<name>A0A5J5K2E4_9ACTN</name>
<dbReference type="InterPro" id="IPR000182">
    <property type="entry name" value="GNAT_dom"/>
</dbReference>
<sequence length="203" mass="22730">MSAAAPVDPVISRMTDAEATGHLIADTFHVDAITAWLVPRVEDRLPLQRRFFTMYAAHAMEHGDVYGIHEAGELAGVAVWFTAPFPEIPGEREAIDTFAGENAERYHALGELLEKLHPHEPHHYLNFIALERGRTGRGLGTLLLEEHHRRLDAEGAPAYLEASSEASRRLYLRHGYVDMPELVRLPGGPVMYPMWREPRPPAG</sequence>
<evidence type="ECO:0000313" key="2">
    <source>
        <dbReference type="EMBL" id="KAA9378398.1"/>
    </source>
</evidence>
<dbReference type="InterPro" id="IPR052523">
    <property type="entry name" value="Trichothecene_AcTrans"/>
</dbReference>
<dbReference type="PROSITE" id="PS51186">
    <property type="entry name" value="GNAT"/>
    <property type="match status" value="1"/>
</dbReference>
<reference evidence="2 3" key="1">
    <citation type="submission" date="2019-09" db="EMBL/GenBank/DDBJ databases">
        <title>Screening of Novel Bioactive Compounds from Soil-Associated.</title>
        <authorList>
            <person name="Gong X."/>
        </authorList>
    </citation>
    <scope>NUCLEOTIDE SEQUENCE [LARGE SCALE GENOMIC DNA]</scope>
    <source>
        <strain evidence="2 3">Gxj-6</strain>
    </source>
</reference>
<dbReference type="EMBL" id="VYTZ01000005">
    <property type="protein sequence ID" value="KAA9378398.1"/>
    <property type="molecule type" value="Genomic_DNA"/>
</dbReference>
<proteinExistence type="predicted"/>
<comment type="caution">
    <text evidence="2">The sequence shown here is derived from an EMBL/GenBank/DDBJ whole genome shotgun (WGS) entry which is preliminary data.</text>
</comment>
<dbReference type="SUPFAM" id="SSF55729">
    <property type="entry name" value="Acyl-CoA N-acyltransferases (Nat)"/>
    <property type="match status" value="1"/>
</dbReference>
<dbReference type="GO" id="GO:0016747">
    <property type="term" value="F:acyltransferase activity, transferring groups other than amino-acyl groups"/>
    <property type="evidence" value="ECO:0007669"/>
    <property type="project" value="InterPro"/>
</dbReference>
<dbReference type="PANTHER" id="PTHR42791">
    <property type="entry name" value="GNAT FAMILY ACETYLTRANSFERASE"/>
    <property type="match status" value="1"/>
</dbReference>
<dbReference type="Pfam" id="PF00583">
    <property type="entry name" value="Acetyltransf_1"/>
    <property type="match status" value="1"/>
</dbReference>
<dbReference type="InterPro" id="IPR016181">
    <property type="entry name" value="Acyl_CoA_acyltransferase"/>
</dbReference>
<keyword evidence="2" id="KW-0808">Transferase</keyword>
<dbReference type="RefSeq" id="WP_150934305.1">
    <property type="nucleotide sequence ID" value="NZ_VYTZ01000005.1"/>
</dbReference>
<feature type="domain" description="N-acetyltransferase" evidence="1">
    <location>
        <begin position="55"/>
        <end position="199"/>
    </location>
</feature>
<protein>
    <submittedName>
        <fullName evidence="2">GNAT family N-acetyltransferase</fullName>
    </submittedName>
</protein>
<dbReference type="Proteomes" id="UP000327011">
    <property type="component" value="Unassembled WGS sequence"/>
</dbReference>